<feature type="region of interest" description="Disordered" evidence="2">
    <location>
        <begin position="418"/>
        <end position="441"/>
    </location>
</feature>
<dbReference type="EMBL" id="CP114040">
    <property type="protein sequence ID" value="WAS98899.1"/>
    <property type="molecule type" value="Genomic_DNA"/>
</dbReference>
<dbReference type="PROSITE" id="PS51257">
    <property type="entry name" value="PROKAR_LIPOPROTEIN"/>
    <property type="match status" value="1"/>
</dbReference>
<organism evidence="4 5">
    <name type="scientific">Nannocystis punicea</name>
    <dbReference type="NCBI Taxonomy" id="2995304"/>
    <lineage>
        <taxon>Bacteria</taxon>
        <taxon>Pseudomonadati</taxon>
        <taxon>Myxococcota</taxon>
        <taxon>Polyangia</taxon>
        <taxon>Nannocystales</taxon>
        <taxon>Nannocystaceae</taxon>
        <taxon>Nannocystis</taxon>
    </lineage>
</organism>
<dbReference type="Proteomes" id="UP001164459">
    <property type="component" value="Chromosome"/>
</dbReference>
<evidence type="ECO:0000313" key="4">
    <source>
        <dbReference type="EMBL" id="WAS98899.1"/>
    </source>
</evidence>
<gene>
    <name evidence="4" type="ORF">O0S08_22440</name>
</gene>
<dbReference type="SUPFAM" id="SSF69318">
    <property type="entry name" value="Integrin alpha N-terminal domain"/>
    <property type="match status" value="2"/>
</dbReference>
<reference evidence="4" key="1">
    <citation type="submission" date="2022-11" db="EMBL/GenBank/DDBJ databases">
        <title>Minimal conservation of predation-associated metabolite biosynthetic gene clusters underscores biosynthetic potential of Myxococcota including descriptions for ten novel species: Archangium lansinium sp. nov., Myxococcus landrumus sp. nov., Nannocystis bai.</title>
        <authorList>
            <person name="Ahearne A."/>
            <person name="Stevens C."/>
            <person name="Dowd S."/>
        </authorList>
    </citation>
    <scope>NUCLEOTIDE SEQUENCE</scope>
    <source>
        <strain evidence="4">Fl3</strain>
    </source>
</reference>
<feature type="signal peptide" evidence="3">
    <location>
        <begin position="1"/>
        <end position="29"/>
    </location>
</feature>
<dbReference type="Pfam" id="PF13517">
    <property type="entry name" value="FG-GAP_3"/>
    <property type="match status" value="3"/>
</dbReference>
<protein>
    <submittedName>
        <fullName evidence="4">VCBS repeat-containing protein</fullName>
    </submittedName>
</protein>
<dbReference type="PANTHER" id="PTHR46580">
    <property type="entry name" value="SENSOR KINASE-RELATED"/>
    <property type="match status" value="1"/>
</dbReference>
<keyword evidence="5" id="KW-1185">Reference proteome</keyword>
<evidence type="ECO:0000256" key="3">
    <source>
        <dbReference type="SAM" id="SignalP"/>
    </source>
</evidence>
<dbReference type="InterPro" id="IPR013517">
    <property type="entry name" value="FG-GAP"/>
</dbReference>
<name>A0ABY7HIX5_9BACT</name>
<dbReference type="Gene3D" id="2.130.10.130">
    <property type="entry name" value="Integrin alpha, N-terminal"/>
    <property type="match status" value="1"/>
</dbReference>
<proteinExistence type="predicted"/>
<dbReference type="RefSeq" id="WP_269041257.1">
    <property type="nucleotide sequence ID" value="NZ_CP114040.1"/>
</dbReference>
<evidence type="ECO:0000256" key="2">
    <source>
        <dbReference type="SAM" id="MobiDB-lite"/>
    </source>
</evidence>
<keyword evidence="1 3" id="KW-0732">Signal</keyword>
<evidence type="ECO:0000256" key="1">
    <source>
        <dbReference type="ARBA" id="ARBA00022729"/>
    </source>
</evidence>
<accession>A0ABY7HIX5</accession>
<evidence type="ECO:0000313" key="5">
    <source>
        <dbReference type="Proteomes" id="UP001164459"/>
    </source>
</evidence>
<feature type="chain" id="PRO_5045347259" evidence="3">
    <location>
        <begin position="30"/>
        <end position="1097"/>
    </location>
</feature>
<dbReference type="InterPro" id="IPR028994">
    <property type="entry name" value="Integrin_alpha_N"/>
</dbReference>
<sequence length="1097" mass="114291">MAANRRARRVTSPWLPLVGALGLGALALACEPADPCARTGVGVLCFDLPGARTYTWGLPTGVVGVADLDADGHPDLVGTGDARGAVGVVWGRAKSNASRDMFDGTATSWSIGAGTQGLAIADLDGDGRLDVATALPQSGEIAVLRGRGGRVLAEPERIAVGLGPRRIVALDFDAAGPPELVVVNETDGTVTILRHLVADPPVSVGAGARDVAGADLDGDGDLDLAVAVAEEGAIQVLLGDGRGGFELGARHPVGLAPTTVVAADLDADGAVDLATLDVLDDAVTILLGDGQARLRARARWPVEADPIALAVAPGDDGAPDLYVLSEKTANVQRVDPRRGVDRLGTVTERPTRLLVGDLHGDGRDALLYLDRSNGLGEFTSDTGLRVDRLWQRQPTGTAFPVDLDADGVDELLIDLDEQPEIDPPQPDPSQSEPDPSQPRPRVLAVARGAASLDLALDSGLPDRLQGATAADFDGDGRNDLMVWSRRELSILVARPDGSFAPGVPGLEVGEARYYAVVRGADRARLVFATTNALVVVGLGPDGAPAVEAPITLDRFVSGLSTVDLEGDGRIDLVVHLSDSLVVFEDLQLDAPRSIDRPELAGGGALLLVAGDGDGRDALVCADQGLVHVADLFGPEPGPATVLDPEECERLAAFDLDADGRRTEVISLRGDSQVDGVQRVVLTPWHRDDHEWRSLAPRAVASVGGPRWIGRGGGRLALLREEATGELVAEDMSLGPALGARPRTRFGYPFTPSLGDFDGDGTLDLFVHSGTYGGPSVEGFAFGDGDGGFGPTELRRQTVNGATVEQAAVLQLDDDPADELVLVLGSPAGGSNTVVRLDLEDGERRPRPLVRFPAGANVNLLTGDFDGDGRSDLLAYSFGSAPLAGQPVGPAPGLAGTTYRTAFLRRVDDGLADARWGEVGFSYAAWGGLQRADLDGDGRLDLLAVSGSLEVAAGLGDARFAPGRLWSLLGPNDFAVGDLDRDGRPEMAAVIFNYESPIKERLVLLRGGATAGSLQPIFDGGRSVDLGDLDGDGELELLVLGSDGAFHVGQRGGAGFRFDRYPLPGVYGALRARDVDGDGRRDITFIGSGAVTLVRQVQ</sequence>